<feature type="compositionally biased region" description="Acidic residues" evidence="9">
    <location>
        <begin position="214"/>
        <end position="224"/>
    </location>
</feature>
<evidence type="ECO:0000256" key="9">
    <source>
        <dbReference type="SAM" id="MobiDB-lite"/>
    </source>
</evidence>
<feature type="transmembrane region" description="Helical" evidence="10">
    <location>
        <begin position="410"/>
        <end position="428"/>
    </location>
</feature>
<dbReference type="GO" id="GO:0015031">
    <property type="term" value="P:protein transport"/>
    <property type="evidence" value="ECO:0007669"/>
    <property type="project" value="UniProtKB-KW"/>
</dbReference>
<dbReference type="NCBIfam" id="TIGR00728">
    <property type="entry name" value="OPT_sfam"/>
    <property type="match status" value="1"/>
</dbReference>
<dbReference type="GO" id="GO:0016020">
    <property type="term" value="C:membrane"/>
    <property type="evidence" value="ECO:0007669"/>
    <property type="project" value="UniProtKB-SubCell"/>
</dbReference>
<keyword evidence="6" id="KW-0653">Protein transport</keyword>
<dbReference type="InterPro" id="IPR004813">
    <property type="entry name" value="OPT"/>
</dbReference>
<comment type="similarity">
    <text evidence="2">Belongs to the oligopeptide OPT transporter family.</text>
</comment>
<evidence type="ECO:0000313" key="11">
    <source>
        <dbReference type="EMBL" id="KAF2007132.1"/>
    </source>
</evidence>
<evidence type="ECO:0000256" key="2">
    <source>
        <dbReference type="ARBA" id="ARBA00008807"/>
    </source>
</evidence>
<evidence type="ECO:0000256" key="4">
    <source>
        <dbReference type="ARBA" id="ARBA00022692"/>
    </source>
</evidence>
<evidence type="ECO:0000256" key="7">
    <source>
        <dbReference type="ARBA" id="ARBA00022989"/>
    </source>
</evidence>
<accession>A0A6A5WZJ8</accession>
<keyword evidence="7 10" id="KW-1133">Transmembrane helix</keyword>
<dbReference type="Proteomes" id="UP000799779">
    <property type="component" value="Unassembled WGS sequence"/>
</dbReference>
<dbReference type="EMBL" id="ML977558">
    <property type="protein sequence ID" value="KAF2007132.1"/>
    <property type="molecule type" value="Genomic_DNA"/>
</dbReference>
<dbReference type="AlphaFoldDB" id="A0A6A5WZJ8"/>
<feature type="transmembrane region" description="Helical" evidence="10">
    <location>
        <begin position="717"/>
        <end position="738"/>
    </location>
</feature>
<evidence type="ECO:0000256" key="1">
    <source>
        <dbReference type="ARBA" id="ARBA00004141"/>
    </source>
</evidence>
<evidence type="ECO:0000256" key="3">
    <source>
        <dbReference type="ARBA" id="ARBA00022448"/>
    </source>
</evidence>
<keyword evidence="12" id="KW-1185">Reference proteome</keyword>
<feature type="region of interest" description="Disordered" evidence="9">
    <location>
        <begin position="331"/>
        <end position="356"/>
    </location>
</feature>
<reference evidence="11" key="1">
    <citation type="journal article" date="2020" name="Stud. Mycol.">
        <title>101 Dothideomycetes genomes: a test case for predicting lifestyles and emergence of pathogens.</title>
        <authorList>
            <person name="Haridas S."/>
            <person name="Albert R."/>
            <person name="Binder M."/>
            <person name="Bloem J."/>
            <person name="Labutti K."/>
            <person name="Salamov A."/>
            <person name="Andreopoulos B."/>
            <person name="Baker S."/>
            <person name="Barry K."/>
            <person name="Bills G."/>
            <person name="Bluhm B."/>
            <person name="Cannon C."/>
            <person name="Castanera R."/>
            <person name="Culley D."/>
            <person name="Daum C."/>
            <person name="Ezra D."/>
            <person name="Gonzalez J."/>
            <person name="Henrissat B."/>
            <person name="Kuo A."/>
            <person name="Liang C."/>
            <person name="Lipzen A."/>
            <person name="Lutzoni F."/>
            <person name="Magnuson J."/>
            <person name="Mondo S."/>
            <person name="Nolan M."/>
            <person name="Ohm R."/>
            <person name="Pangilinan J."/>
            <person name="Park H.-J."/>
            <person name="Ramirez L."/>
            <person name="Alfaro M."/>
            <person name="Sun H."/>
            <person name="Tritt A."/>
            <person name="Yoshinaga Y."/>
            <person name="Zwiers L.-H."/>
            <person name="Turgeon B."/>
            <person name="Goodwin S."/>
            <person name="Spatafora J."/>
            <person name="Crous P."/>
            <person name="Grigoriev I."/>
        </authorList>
    </citation>
    <scope>NUCLEOTIDE SEQUENCE</scope>
    <source>
        <strain evidence="11">CBS 123094</strain>
    </source>
</reference>
<comment type="subcellular location">
    <subcellularLocation>
        <location evidence="1">Membrane</location>
        <topology evidence="1">Multi-pass membrane protein</topology>
    </subcellularLocation>
</comment>
<evidence type="ECO:0000256" key="10">
    <source>
        <dbReference type="SAM" id="Phobius"/>
    </source>
</evidence>
<feature type="region of interest" description="Disordered" evidence="9">
    <location>
        <begin position="666"/>
        <end position="692"/>
    </location>
</feature>
<feature type="compositionally biased region" description="Basic and acidic residues" evidence="9">
    <location>
        <begin position="225"/>
        <end position="238"/>
    </location>
</feature>
<dbReference type="InterPro" id="IPR004648">
    <property type="entry name" value="Oligpept_transpt"/>
</dbReference>
<feature type="region of interest" description="Disordered" evidence="9">
    <location>
        <begin position="204"/>
        <end position="242"/>
    </location>
</feature>
<feature type="compositionally biased region" description="Polar residues" evidence="9">
    <location>
        <begin position="673"/>
        <end position="692"/>
    </location>
</feature>
<dbReference type="Pfam" id="PF03169">
    <property type="entry name" value="OPT"/>
    <property type="match status" value="1"/>
</dbReference>
<keyword evidence="5" id="KW-0571">Peptide transport</keyword>
<feature type="compositionally biased region" description="Basic and acidic residues" evidence="9">
    <location>
        <begin position="120"/>
        <end position="129"/>
    </location>
</feature>
<feature type="transmembrane region" description="Helical" evidence="10">
    <location>
        <begin position="974"/>
        <end position="997"/>
    </location>
</feature>
<feature type="compositionally biased region" description="Low complexity" evidence="9">
    <location>
        <begin position="85"/>
        <end position="97"/>
    </location>
</feature>
<dbReference type="PANTHER" id="PTHR22601">
    <property type="entry name" value="ISP4 LIKE PROTEIN"/>
    <property type="match status" value="1"/>
</dbReference>
<proteinExistence type="inferred from homology"/>
<evidence type="ECO:0000256" key="6">
    <source>
        <dbReference type="ARBA" id="ARBA00022927"/>
    </source>
</evidence>
<feature type="transmembrane region" description="Helical" evidence="10">
    <location>
        <begin position="474"/>
        <end position="499"/>
    </location>
</feature>
<feature type="transmembrane region" description="Helical" evidence="10">
    <location>
        <begin position="619"/>
        <end position="642"/>
    </location>
</feature>
<feature type="region of interest" description="Disordered" evidence="9">
    <location>
        <begin position="1"/>
        <end position="186"/>
    </location>
</feature>
<keyword evidence="8 10" id="KW-0472">Membrane</keyword>
<feature type="transmembrane region" description="Helical" evidence="10">
    <location>
        <begin position="744"/>
        <end position="767"/>
    </location>
</feature>
<name>A0A6A5WZJ8_9PLEO</name>
<feature type="compositionally biased region" description="Low complexity" evidence="9">
    <location>
        <begin position="204"/>
        <end position="213"/>
    </location>
</feature>
<evidence type="ECO:0000256" key="5">
    <source>
        <dbReference type="ARBA" id="ARBA00022856"/>
    </source>
</evidence>
<keyword evidence="3" id="KW-0813">Transport</keyword>
<feature type="transmembrane region" description="Helical" evidence="10">
    <location>
        <begin position="380"/>
        <end position="398"/>
    </location>
</feature>
<feature type="transmembrane region" description="Helical" evidence="10">
    <location>
        <begin position="945"/>
        <end position="962"/>
    </location>
</feature>
<feature type="transmembrane region" description="Helical" evidence="10">
    <location>
        <begin position="541"/>
        <end position="563"/>
    </location>
</feature>
<feature type="compositionally biased region" description="Polar residues" evidence="9">
    <location>
        <begin position="161"/>
        <end position="170"/>
    </location>
</feature>
<feature type="transmembrane region" description="Helical" evidence="10">
    <location>
        <begin position="898"/>
        <end position="916"/>
    </location>
</feature>
<dbReference type="GO" id="GO:0035673">
    <property type="term" value="F:oligopeptide transmembrane transporter activity"/>
    <property type="evidence" value="ECO:0007669"/>
    <property type="project" value="InterPro"/>
</dbReference>
<feature type="transmembrane region" description="Helical" evidence="10">
    <location>
        <begin position="826"/>
        <end position="850"/>
    </location>
</feature>
<feature type="compositionally biased region" description="Basic residues" evidence="9">
    <location>
        <begin position="106"/>
        <end position="119"/>
    </location>
</feature>
<gene>
    <name evidence="11" type="ORF">P154DRAFT_421459</name>
</gene>
<evidence type="ECO:0000256" key="8">
    <source>
        <dbReference type="ARBA" id="ARBA00023136"/>
    </source>
</evidence>
<dbReference type="NCBIfam" id="TIGR00727">
    <property type="entry name" value="ISP4_OPT"/>
    <property type="match status" value="1"/>
</dbReference>
<evidence type="ECO:0000313" key="12">
    <source>
        <dbReference type="Proteomes" id="UP000799779"/>
    </source>
</evidence>
<feature type="compositionally biased region" description="Polar residues" evidence="9">
    <location>
        <begin position="333"/>
        <end position="344"/>
    </location>
</feature>
<keyword evidence="4 10" id="KW-0812">Transmembrane</keyword>
<organism evidence="11 12">
    <name type="scientific">Amniculicola lignicola CBS 123094</name>
    <dbReference type="NCBI Taxonomy" id="1392246"/>
    <lineage>
        <taxon>Eukaryota</taxon>
        <taxon>Fungi</taxon>
        <taxon>Dikarya</taxon>
        <taxon>Ascomycota</taxon>
        <taxon>Pezizomycotina</taxon>
        <taxon>Dothideomycetes</taxon>
        <taxon>Pleosporomycetidae</taxon>
        <taxon>Pleosporales</taxon>
        <taxon>Amniculicolaceae</taxon>
        <taxon>Amniculicola</taxon>
    </lineage>
</organism>
<feature type="transmembrane region" description="Helical" evidence="10">
    <location>
        <begin position="511"/>
        <end position="529"/>
    </location>
</feature>
<dbReference type="OrthoDB" id="9986677at2759"/>
<protein>
    <submittedName>
        <fullName evidence="11">OPT-domain-containing protein</fullName>
    </submittedName>
</protein>
<sequence>MDARSKAPVGHTASDVVLPPAGSYELHEVPSEATKASTSIATPDLPDPDEFAVAFTNTSSDDKKMSRAPLLVRSSPAQGTGSYGGLPVLSLSSSPDDSGLDDSHVARRISQRSKKRGKSKLRESEHAYEPVRSAKRRTHDGSSRSEPVYTASRTRRRSTKESGSSGTTLNRALGGEEESGLESRFNSSSIAPSVVGARRIFESLESSSSSSQVEEPEDDETSESDDLHDIKPNGHPADDSPYAQVRASVAPTDDTSASMNTPRMWTLSMLFAILGSSTNLFFSLRYPSVSVTPIIALLLVHPLGLLWDQLLKRPDDPPEVFINGYLQHRPESSDSSIYANGTRQDSFHDSQRPRSKQPWKRQLRLFVAQGRWNQKEHCCVYIASNVSFGFAFATDVIVEQTKFYHQDLGIIYQVLLTISTQILGYALAGLTRQYLVRPSGMIWPSTLVSTAMFTALHKEENKPANGWTVSRSKFFIYVFGGSVAFYFLPGLLFPALSYFNVITWFAPRNVVVANLFGTASGLGLFPVTFDWGQIAYIGSPLVTPFWAALNILGGLVVVMWIMAPLMYYSNVMYSSYLPILSAAVFDNTGKTYDVSKILTDKFLFDKEAYENYSRVFLPITYVLSYALQFAALTALISHTALWHGKDIVRQWRHSWAEIRRKPGSDYEPLSNGMDGNNSPSSPRLHRASTTSEPELEDLLNVEDVHNRLMRRYDDVPVLWYVLTGLSMTAIGIFVVEYYPVHLPWYGLLLALGIATILFVPIGIVMAITNQQSSLYLFCQLICGGVFPGRPVANMVFTTYGYISSTQGLKFSSDLKLGHYMKIPPRLLFNLQLTATVVASLTQIGVLNWMFAFIPGICTPQAINGFNCPIARVHFNGSILWGVVGPRRFFGPGALYRPLVWAFLVGAVAPVFIWYFARNNRKSILRKVNLAVVFGSLSWIPPATGLNFSVWAIVCYVFNYQIMKRKTAWWRKYNMTLSAALDSGLAVGVVVIFFGIVFPGWMSGFKWWGTEVYKQGCDWQACSYKTVPEGEHFGPKDW</sequence>
<feature type="transmembrane region" description="Helical" evidence="10">
    <location>
        <begin position="264"/>
        <end position="282"/>
    </location>
</feature>